<evidence type="ECO:0000259" key="7">
    <source>
        <dbReference type="Pfam" id="PF04613"/>
    </source>
</evidence>
<keyword evidence="9" id="KW-1185">Reference proteome</keyword>
<dbReference type="Pfam" id="PF04613">
    <property type="entry name" value="LpxD"/>
    <property type="match status" value="1"/>
</dbReference>
<evidence type="ECO:0000256" key="3">
    <source>
        <dbReference type="ARBA" id="ARBA00022679"/>
    </source>
</evidence>
<dbReference type="CDD" id="cd03352">
    <property type="entry name" value="LbH_LpxD"/>
    <property type="match status" value="1"/>
</dbReference>
<dbReference type="GO" id="GO:0016020">
    <property type="term" value="C:membrane"/>
    <property type="evidence" value="ECO:0007669"/>
    <property type="project" value="GOC"/>
</dbReference>
<keyword evidence="4" id="KW-0677">Repeat</keyword>
<evidence type="ECO:0000256" key="6">
    <source>
        <dbReference type="ARBA" id="ARBA00023315"/>
    </source>
</evidence>
<dbReference type="InterPro" id="IPR011004">
    <property type="entry name" value="Trimer_LpxA-like_sf"/>
</dbReference>
<dbReference type="PANTHER" id="PTHR43378:SF2">
    <property type="entry name" value="UDP-3-O-ACYLGLUCOSAMINE N-ACYLTRANSFERASE 1, MITOCHONDRIAL-RELATED"/>
    <property type="match status" value="1"/>
</dbReference>
<reference evidence="8" key="1">
    <citation type="submission" date="2023-02" db="EMBL/GenBank/DDBJ databases">
        <title>Host association and intracellularity evolved multiple times independently in the Rickettsiales.</title>
        <authorList>
            <person name="Castelli M."/>
            <person name="Nardi T."/>
            <person name="Gammuto L."/>
            <person name="Bellinzona G."/>
            <person name="Sabaneyeva E."/>
            <person name="Potekhin A."/>
            <person name="Serra V."/>
            <person name="Petroni G."/>
            <person name="Sassera D."/>
        </authorList>
    </citation>
    <scope>NUCLEOTIDE SEQUENCE</scope>
    <source>
        <strain evidence="8">USBL-36I1</strain>
    </source>
</reference>
<dbReference type="Proteomes" id="UP001289135">
    <property type="component" value="Unassembled WGS sequence"/>
</dbReference>
<keyword evidence="1" id="KW-0444">Lipid biosynthesis</keyword>
<dbReference type="NCBIfam" id="NF002060">
    <property type="entry name" value="PRK00892.1"/>
    <property type="match status" value="1"/>
</dbReference>
<comment type="caution">
    <text evidence="8">The sequence shown here is derived from an EMBL/GenBank/DDBJ whole genome shotgun (WGS) entry which is preliminary data.</text>
</comment>
<feature type="domain" description="UDP-3-O-[3-hydroxymyristoyl] glucosamine N-acyltransferase non-repeat region" evidence="7">
    <location>
        <begin position="50"/>
        <end position="115"/>
    </location>
</feature>
<dbReference type="AlphaFoldDB" id="A0AAE5AI39"/>
<evidence type="ECO:0000256" key="4">
    <source>
        <dbReference type="ARBA" id="ARBA00022737"/>
    </source>
</evidence>
<dbReference type="InterPro" id="IPR007691">
    <property type="entry name" value="LpxD"/>
</dbReference>
<dbReference type="InterPro" id="IPR018357">
    <property type="entry name" value="Hexapep_transf_CS"/>
</dbReference>
<dbReference type="NCBIfam" id="TIGR01853">
    <property type="entry name" value="lipid_A_lpxD"/>
    <property type="match status" value="1"/>
</dbReference>
<dbReference type="InterPro" id="IPR020573">
    <property type="entry name" value="UDP_GlcNAc_AcTrfase_non-rep"/>
</dbReference>
<evidence type="ECO:0000256" key="2">
    <source>
        <dbReference type="ARBA" id="ARBA00022556"/>
    </source>
</evidence>
<dbReference type="PANTHER" id="PTHR43378">
    <property type="entry name" value="UDP-3-O-ACYLGLUCOSAMINE N-ACYLTRANSFERASE"/>
    <property type="match status" value="1"/>
</dbReference>
<dbReference type="Gene3D" id="2.160.10.10">
    <property type="entry name" value="Hexapeptide repeat proteins"/>
    <property type="match status" value="1"/>
</dbReference>
<evidence type="ECO:0000256" key="1">
    <source>
        <dbReference type="ARBA" id="ARBA00022516"/>
    </source>
</evidence>
<dbReference type="RefSeq" id="WP_322499019.1">
    <property type="nucleotide sequence ID" value="NZ_JARGYU010000003.1"/>
</dbReference>
<keyword evidence="2" id="KW-0441">Lipid A biosynthesis</keyword>
<dbReference type="GO" id="GO:0009245">
    <property type="term" value="P:lipid A biosynthetic process"/>
    <property type="evidence" value="ECO:0007669"/>
    <property type="project" value="UniProtKB-KW"/>
</dbReference>
<evidence type="ECO:0000313" key="9">
    <source>
        <dbReference type="Proteomes" id="UP001289135"/>
    </source>
</evidence>
<keyword evidence="3" id="KW-0808">Transferase</keyword>
<keyword evidence="5" id="KW-0443">Lipid metabolism</keyword>
<dbReference type="EMBL" id="JARGYU010000003">
    <property type="protein sequence ID" value="MDZ5761599.1"/>
    <property type="molecule type" value="Genomic_DNA"/>
</dbReference>
<evidence type="ECO:0000256" key="5">
    <source>
        <dbReference type="ARBA" id="ARBA00023098"/>
    </source>
</evidence>
<protein>
    <submittedName>
        <fullName evidence="8">UDP-3-O-acylglucosamine N-acyltransferase</fullName>
    </submittedName>
</protein>
<gene>
    <name evidence="8" type="ORF">Lyticum_00785</name>
</gene>
<dbReference type="SUPFAM" id="SSF51161">
    <property type="entry name" value="Trimeric LpxA-like enzymes"/>
    <property type="match status" value="1"/>
</dbReference>
<accession>A0AAE5AI39</accession>
<sequence length="365" mass="39645">MNNLSNEDIFNRFTITNNPISLKDIILKTGSDISINCKNQLNEDLLDKILIFNIRDIRNATNTSITFLYNLSYIENLKQSNVPACFVSYDLAEYIPETIIPILNINPQLAYSLTIDLLYSNRYSLYNHNNNNSNINITSQIGKNSSIDNTAIICENSIIGNNVTIGRYSIVGPGVIINDDVVIEDYVILQSTVVGNGSIIRSGAKIGQSGFGYTIDVDFNAKNQLEKNNSKIIINKILHVGFVKIGNNTEIGCNTCIDRGVLSGTIIGDETKIDNLCQIGHNVIVGNSCFICGQVGIAGSANIGNNVKIGGQAGIAGHISIGNNVSIGAKSGVINSLEEGESVVGFPAVSRIKFWRGINKMFKFK</sequence>
<keyword evidence="6" id="KW-0012">Acyltransferase</keyword>
<evidence type="ECO:0000313" key="8">
    <source>
        <dbReference type="EMBL" id="MDZ5761599.1"/>
    </source>
</evidence>
<organism evidence="8 9">
    <name type="scientific">Lyticum sinuosum</name>
    <dbReference type="NCBI Taxonomy" id="1332059"/>
    <lineage>
        <taxon>Bacteria</taxon>
        <taxon>Pseudomonadati</taxon>
        <taxon>Pseudomonadota</taxon>
        <taxon>Alphaproteobacteria</taxon>
        <taxon>Rickettsiales</taxon>
        <taxon>Lyticum</taxon>
    </lineage>
</organism>
<dbReference type="GO" id="GO:0016410">
    <property type="term" value="F:N-acyltransferase activity"/>
    <property type="evidence" value="ECO:0007669"/>
    <property type="project" value="InterPro"/>
</dbReference>
<name>A0AAE5AI39_9RICK</name>
<proteinExistence type="predicted"/>
<dbReference type="Gene3D" id="3.40.1390.10">
    <property type="entry name" value="MurE/MurF, N-terminal domain"/>
    <property type="match status" value="1"/>
</dbReference>
<dbReference type="PROSITE" id="PS00101">
    <property type="entry name" value="HEXAPEP_TRANSFERASES"/>
    <property type="match status" value="1"/>
</dbReference>